<comment type="similarity">
    <text evidence="3">Belongs to the misato family.</text>
</comment>
<dbReference type="GO" id="GO:0005739">
    <property type="term" value="C:mitochondrion"/>
    <property type="evidence" value="ECO:0007669"/>
    <property type="project" value="UniProtKB-SubCell"/>
</dbReference>
<dbReference type="Gene3D" id="3.40.50.1440">
    <property type="entry name" value="Tubulin/FtsZ, GTPase domain"/>
    <property type="match status" value="1"/>
</dbReference>
<comment type="caution">
    <text evidence="10">The sequence shown here is derived from an EMBL/GenBank/DDBJ whole genome shotgun (WGS) entry which is preliminary data.</text>
</comment>
<accession>A0AAV5RGP1</accession>
<sequence>MEREVIHLSFGPEANAFNTVFYNTQASYFVYNKEDLATSYINPKVRFQFGNQTTPRAAFWDFRNGFNFDSSNQDPELDFDLDLSKLEKIKCSDAIASSWTQDLEIEVNRKSLFRIPTWEVDKDHPYGKLRGSEPVNFNANGSNGPNGSNGSNGSNSSKQNSEREFCLNTDGQEALSAAASDDNLSVDEYIENAVRPILERCDLPDGVNVVTDLDAWGGFSSRLSTQLVDEYPKLTMYTWAITRSNIKHMRMRESRLQNLVDFCENSRLVFPITDSGPHKSMKFFETVALLSSLRLLYDPVSMLDLATDLCRDSNGKANIVDVGAPIEYLNMKPSQILSEVNLYRTQKKVKSNDNECKSYWIPQLYENKELKINLQVNTNPINLRKLVGRNHELKEQVYDMTDAYNTYDSDSDFD</sequence>
<reference evidence="10 11" key="1">
    <citation type="journal article" date="2023" name="Elife">
        <title>Identification of key yeast species and microbe-microbe interactions impacting larval growth of Drosophila in the wild.</title>
        <authorList>
            <person name="Mure A."/>
            <person name="Sugiura Y."/>
            <person name="Maeda R."/>
            <person name="Honda K."/>
            <person name="Sakurai N."/>
            <person name="Takahashi Y."/>
            <person name="Watada M."/>
            <person name="Katoh T."/>
            <person name="Gotoh A."/>
            <person name="Gotoh Y."/>
            <person name="Taniguchi I."/>
            <person name="Nakamura K."/>
            <person name="Hayashi T."/>
            <person name="Katayama T."/>
            <person name="Uemura T."/>
            <person name="Hattori Y."/>
        </authorList>
    </citation>
    <scope>NUCLEOTIDE SEQUENCE [LARGE SCALE GENOMIC DNA]</scope>
    <source>
        <strain evidence="10 11">SB-73</strain>
    </source>
</reference>
<evidence type="ECO:0000256" key="4">
    <source>
        <dbReference type="ARBA" id="ARBA00014097"/>
    </source>
</evidence>
<keyword evidence="6" id="KW-0496">Mitochondrion</keyword>
<protein>
    <recommendedName>
        <fullName evidence="4">Protein DML1</fullName>
    </recommendedName>
    <alternativeName>
        <fullName evidence="5">Protein dml1</fullName>
    </alternativeName>
</protein>
<proteinExistence type="inferred from homology"/>
<organism evidence="10 11">
    <name type="scientific">Starmerella bacillaris</name>
    <name type="common">Yeast</name>
    <name type="synonym">Candida zemplinina</name>
    <dbReference type="NCBI Taxonomy" id="1247836"/>
    <lineage>
        <taxon>Eukaryota</taxon>
        <taxon>Fungi</taxon>
        <taxon>Dikarya</taxon>
        <taxon>Ascomycota</taxon>
        <taxon>Saccharomycotina</taxon>
        <taxon>Dipodascomycetes</taxon>
        <taxon>Dipodascales</taxon>
        <taxon>Trichomonascaceae</taxon>
        <taxon>Starmerella</taxon>
    </lineage>
</organism>
<evidence type="ECO:0000256" key="6">
    <source>
        <dbReference type="ARBA" id="ARBA00023128"/>
    </source>
</evidence>
<dbReference type="AlphaFoldDB" id="A0AAV5RGP1"/>
<feature type="domain" description="Misato Segment II tubulin-like" evidence="8">
    <location>
        <begin position="3"/>
        <end position="68"/>
    </location>
</feature>
<dbReference type="Pfam" id="PF10644">
    <property type="entry name" value="Misat_Tub_SegII"/>
    <property type="match status" value="1"/>
</dbReference>
<evidence type="ECO:0000256" key="2">
    <source>
        <dbReference type="ARBA" id="ARBA00004173"/>
    </source>
</evidence>
<name>A0AAV5RGP1_STABA</name>
<dbReference type="EMBL" id="BTGC01000003">
    <property type="protein sequence ID" value="GMM50167.1"/>
    <property type="molecule type" value="Genomic_DNA"/>
</dbReference>
<feature type="region of interest" description="Disordered" evidence="7">
    <location>
        <begin position="124"/>
        <end position="163"/>
    </location>
</feature>
<evidence type="ECO:0000259" key="8">
    <source>
        <dbReference type="Pfam" id="PF10644"/>
    </source>
</evidence>
<dbReference type="Pfam" id="PF14881">
    <property type="entry name" value="Tubulin_3"/>
    <property type="match status" value="1"/>
</dbReference>
<dbReference type="PANTHER" id="PTHR13391">
    <property type="entry name" value="MITOCHONDRIAL DISTRIBUTION REGULATOR MISATO"/>
    <property type="match status" value="1"/>
</dbReference>
<evidence type="ECO:0000256" key="3">
    <source>
        <dbReference type="ARBA" id="ARBA00008507"/>
    </source>
</evidence>
<dbReference type="InterPro" id="IPR036525">
    <property type="entry name" value="Tubulin/FtsZ_GTPase_sf"/>
</dbReference>
<dbReference type="PANTHER" id="PTHR13391:SF0">
    <property type="entry name" value="PROTEIN MISATO HOMOLOG 1"/>
    <property type="match status" value="1"/>
</dbReference>
<gene>
    <name evidence="10" type="ORF">DASB73_011250</name>
</gene>
<evidence type="ECO:0000313" key="10">
    <source>
        <dbReference type="EMBL" id="GMM50167.1"/>
    </source>
</evidence>
<dbReference type="InterPro" id="IPR029209">
    <property type="entry name" value="DML1/Misato_tubulin"/>
</dbReference>
<dbReference type="SUPFAM" id="SSF52490">
    <property type="entry name" value="Tubulin nucleotide-binding domain-like"/>
    <property type="match status" value="1"/>
</dbReference>
<evidence type="ECO:0000256" key="5">
    <source>
        <dbReference type="ARBA" id="ARBA00022030"/>
    </source>
</evidence>
<evidence type="ECO:0000256" key="1">
    <source>
        <dbReference type="ARBA" id="ARBA00003757"/>
    </source>
</evidence>
<keyword evidence="11" id="KW-1185">Reference proteome</keyword>
<evidence type="ECO:0000313" key="11">
    <source>
        <dbReference type="Proteomes" id="UP001362899"/>
    </source>
</evidence>
<comment type="subcellular location">
    <subcellularLocation>
        <location evidence="2">Mitochondrion</location>
    </subcellularLocation>
</comment>
<comment type="function">
    <text evidence="1">Involved in the partitioning of the mitochondrial organelle and mitochondrial DNA (mtDNA) inheritance.</text>
</comment>
<evidence type="ECO:0000256" key="7">
    <source>
        <dbReference type="SAM" id="MobiDB-lite"/>
    </source>
</evidence>
<evidence type="ECO:0000259" key="9">
    <source>
        <dbReference type="Pfam" id="PF14881"/>
    </source>
</evidence>
<dbReference type="InterPro" id="IPR019605">
    <property type="entry name" value="Misato_II_tubulin-like"/>
</dbReference>
<dbReference type="GO" id="GO:0007005">
    <property type="term" value="P:mitochondrion organization"/>
    <property type="evidence" value="ECO:0007669"/>
    <property type="project" value="InterPro"/>
</dbReference>
<dbReference type="InterPro" id="IPR049942">
    <property type="entry name" value="DML1/Misato"/>
</dbReference>
<feature type="domain" description="DML1/Misato tubulin" evidence="9">
    <location>
        <begin position="190"/>
        <end position="291"/>
    </location>
</feature>
<feature type="compositionally biased region" description="Low complexity" evidence="7">
    <location>
        <begin position="136"/>
        <end position="159"/>
    </location>
</feature>
<dbReference type="Proteomes" id="UP001362899">
    <property type="component" value="Unassembled WGS sequence"/>
</dbReference>